<name>A0A3P3E4R7_9BURK</name>
<dbReference type="AlphaFoldDB" id="A0A3P3E4R7"/>
<organism evidence="2 3">
    <name type="scientific">Variovorax beijingensis</name>
    <dbReference type="NCBI Taxonomy" id="2496117"/>
    <lineage>
        <taxon>Bacteria</taxon>
        <taxon>Pseudomonadati</taxon>
        <taxon>Pseudomonadota</taxon>
        <taxon>Betaproteobacteria</taxon>
        <taxon>Burkholderiales</taxon>
        <taxon>Comamonadaceae</taxon>
        <taxon>Variovorax</taxon>
    </lineage>
</organism>
<reference evidence="2 3" key="1">
    <citation type="submission" date="2018-11" db="EMBL/GenBank/DDBJ databases">
        <title>The genome of Variovorax sp T529.</title>
        <authorList>
            <person name="Gao J."/>
        </authorList>
    </citation>
    <scope>NUCLEOTIDE SEQUENCE [LARGE SCALE GENOMIC DNA]</scope>
    <source>
        <strain evidence="2 3">T529</strain>
    </source>
</reference>
<gene>
    <name evidence="2" type="ORF">EH244_28780</name>
</gene>
<sequence>MVSGRCATGLRSWCRRAYADMSIALQRCHEGKNSMAASSAAVRAAAMACILLACTVPLLEFVPLASTAPMAAIALFGLALLVHDGALMVAAFVAAAAAIVFMAIVLA</sequence>
<dbReference type="Proteomes" id="UP000271590">
    <property type="component" value="Unassembled WGS sequence"/>
</dbReference>
<evidence type="ECO:0000313" key="3">
    <source>
        <dbReference type="Proteomes" id="UP000271590"/>
    </source>
</evidence>
<accession>A0A3P3E4R7</accession>
<evidence type="ECO:0000256" key="1">
    <source>
        <dbReference type="SAM" id="Phobius"/>
    </source>
</evidence>
<keyword evidence="1" id="KW-0812">Transmembrane</keyword>
<feature type="transmembrane region" description="Helical" evidence="1">
    <location>
        <begin position="89"/>
        <end position="106"/>
    </location>
</feature>
<evidence type="ECO:0000313" key="2">
    <source>
        <dbReference type="EMBL" id="RRH81470.1"/>
    </source>
</evidence>
<proteinExistence type="predicted"/>
<dbReference type="InterPro" id="IPR010331">
    <property type="entry name" value="ExoD"/>
</dbReference>
<protein>
    <submittedName>
        <fullName evidence="2">Uncharacterized protein</fullName>
    </submittedName>
</protein>
<dbReference type="EMBL" id="RQXU01000030">
    <property type="protein sequence ID" value="RRH81470.1"/>
    <property type="molecule type" value="Genomic_DNA"/>
</dbReference>
<keyword evidence="1" id="KW-0472">Membrane</keyword>
<feature type="transmembrane region" description="Helical" evidence="1">
    <location>
        <begin position="40"/>
        <end position="58"/>
    </location>
</feature>
<comment type="caution">
    <text evidence="2">The sequence shown here is derived from an EMBL/GenBank/DDBJ whole genome shotgun (WGS) entry which is preliminary data.</text>
</comment>
<dbReference type="Pfam" id="PF06055">
    <property type="entry name" value="ExoD"/>
    <property type="match status" value="1"/>
</dbReference>
<keyword evidence="1" id="KW-1133">Transmembrane helix</keyword>